<sequence length="40" mass="4460">MARKTWIDRTIEATRTETHVMCWTRTAKASPAPIKTAASA</sequence>
<evidence type="ECO:0000313" key="1">
    <source>
        <dbReference type="EMBL" id="GIT94948.1"/>
    </source>
</evidence>
<name>A0ABQ4NKK3_9RHOB</name>
<dbReference type="Proteomes" id="UP000786693">
    <property type="component" value="Unassembled WGS sequence"/>
</dbReference>
<dbReference type="EMBL" id="BPFH01000002">
    <property type="protein sequence ID" value="GIT94948.1"/>
    <property type="molecule type" value="Genomic_DNA"/>
</dbReference>
<protein>
    <submittedName>
        <fullName evidence="1">Uncharacterized protein</fullName>
    </submittedName>
</protein>
<evidence type="ECO:0000313" key="2">
    <source>
        <dbReference type="Proteomes" id="UP000786693"/>
    </source>
</evidence>
<dbReference type="RefSeq" id="WP_255576221.1">
    <property type="nucleotide sequence ID" value="NZ_BPFH01000002.1"/>
</dbReference>
<reference evidence="1 2" key="1">
    <citation type="submission" date="2021-05" db="EMBL/GenBank/DDBJ databases">
        <title>Bacteria Genome sequencing.</title>
        <authorList>
            <person name="Takabe Y."/>
            <person name="Nakajima Y."/>
            <person name="Suzuki S."/>
            <person name="Shiozaki T."/>
        </authorList>
    </citation>
    <scope>NUCLEOTIDE SEQUENCE [LARGE SCALE GENOMIC DNA]</scope>
    <source>
        <strain evidence="1 2">AI_62</strain>
    </source>
</reference>
<keyword evidence="2" id="KW-1185">Reference proteome</keyword>
<gene>
    <name evidence="1" type="ORF">JANAI62_15710</name>
</gene>
<organism evidence="1 2">
    <name type="scientific">Jannaschia pagri</name>
    <dbReference type="NCBI Taxonomy" id="2829797"/>
    <lineage>
        <taxon>Bacteria</taxon>
        <taxon>Pseudomonadati</taxon>
        <taxon>Pseudomonadota</taxon>
        <taxon>Alphaproteobacteria</taxon>
        <taxon>Rhodobacterales</taxon>
        <taxon>Roseobacteraceae</taxon>
        <taxon>Jannaschia</taxon>
    </lineage>
</organism>
<proteinExistence type="predicted"/>
<comment type="caution">
    <text evidence="1">The sequence shown here is derived from an EMBL/GenBank/DDBJ whole genome shotgun (WGS) entry which is preliminary data.</text>
</comment>
<accession>A0ABQ4NKK3</accession>